<sequence length="167" mass="18336">MWSYSSRTPQIKPLCERYLTTILWMPFEQHAVPGQCHVVPQLWDGHWRGAVLPQADKGAHPIWAICTPLQEVAGGCQGWLVSPGVAFIPGPCIPGLHGLCTFKAGTEPSPLDFLHALLPEDIHLFFADQRPTCSSQDCNFCCCVLLNQRLSPGPLPAVLLPVHTHLA</sequence>
<comment type="caution">
    <text evidence="1">The sequence shown here is derived from an EMBL/GenBank/DDBJ whole genome shotgun (WGS) entry which is preliminary data.</text>
</comment>
<reference evidence="1" key="1">
    <citation type="thesis" date="2021" institute="BYU ScholarsArchive" country="Provo, UT, USA">
        <title>Applications of and Algorithms for Genome Assembly and Genomic Analyses with an Emphasis on Marine Teleosts.</title>
        <authorList>
            <person name="Pickett B.D."/>
        </authorList>
    </citation>
    <scope>NUCLEOTIDE SEQUENCE</scope>
    <source>
        <strain evidence="1">HI-2016</strain>
    </source>
</reference>
<gene>
    <name evidence="1" type="ORF">JZ751_010941</name>
</gene>
<protein>
    <submittedName>
        <fullName evidence="1">Uncharacterized protein</fullName>
    </submittedName>
</protein>
<dbReference type="Proteomes" id="UP000824540">
    <property type="component" value="Unassembled WGS sequence"/>
</dbReference>
<dbReference type="AlphaFoldDB" id="A0A8T2P3R9"/>
<organism evidence="1 2">
    <name type="scientific">Albula glossodonta</name>
    <name type="common">roundjaw bonefish</name>
    <dbReference type="NCBI Taxonomy" id="121402"/>
    <lineage>
        <taxon>Eukaryota</taxon>
        <taxon>Metazoa</taxon>
        <taxon>Chordata</taxon>
        <taxon>Craniata</taxon>
        <taxon>Vertebrata</taxon>
        <taxon>Euteleostomi</taxon>
        <taxon>Actinopterygii</taxon>
        <taxon>Neopterygii</taxon>
        <taxon>Teleostei</taxon>
        <taxon>Albuliformes</taxon>
        <taxon>Albulidae</taxon>
        <taxon>Albula</taxon>
    </lineage>
</organism>
<dbReference type="EMBL" id="JAFBMS010000020">
    <property type="protein sequence ID" value="KAG9344272.1"/>
    <property type="molecule type" value="Genomic_DNA"/>
</dbReference>
<evidence type="ECO:0000313" key="1">
    <source>
        <dbReference type="EMBL" id="KAG9344272.1"/>
    </source>
</evidence>
<accession>A0A8T2P3R9</accession>
<keyword evidence="2" id="KW-1185">Reference proteome</keyword>
<proteinExistence type="predicted"/>
<evidence type="ECO:0000313" key="2">
    <source>
        <dbReference type="Proteomes" id="UP000824540"/>
    </source>
</evidence>
<name>A0A8T2P3R9_9TELE</name>